<dbReference type="InterPro" id="IPR026850">
    <property type="entry name" value="FANCL_C"/>
</dbReference>
<reference evidence="5" key="1">
    <citation type="submission" date="2021-04" db="EMBL/GenBank/DDBJ databases">
        <authorList>
            <consortium name="Molecular Ecology Group"/>
        </authorList>
    </citation>
    <scope>NUCLEOTIDE SEQUENCE</scope>
</reference>
<dbReference type="CDD" id="cd23831">
    <property type="entry name" value="DRWD-N_FANCL"/>
    <property type="match status" value="1"/>
</dbReference>
<dbReference type="Gene3D" id="3.10.110.20">
    <property type="entry name" value="RWD domain-like"/>
    <property type="match status" value="1"/>
</dbReference>
<name>A0A8S3ZP06_9EUPU</name>
<comment type="caution">
    <text evidence="5">The sequence shown here is derived from an EMBL/GenBank/DDBJ whole genome shotgun (WGS) entry which is preliminary data.</text>
</comment>
<dbReference type="CDD" id="cd23832">
    <property type="entry name" value="DRWD-C_FANCL"/>
    <property type="match status" value="1"/>
</dbReference>
<evidence type="ECO:0000259" key="3">
    <source>
        <dbReference type="Pfam" id="PF18890"/>
    </source>
</evidence>
<dbReference type="GO" id="GO:0043240">
    <property type="term" value="C:Fanconi anaemia nuclear complex"/>
    <property type="evidence" value="ECO:0007669"/>
    <property type="project" value="InterPro"/>
</dbReference>
<dbReference type="Gene3D" id="3.30.40.10">
    <property type="entry name" value="Zinc/RING finger domain, C3HC4 (zinc finger)"/>
    <property type="match status" value="1"/>
</dbReference>
<dbReference type="GO" id="GO:0036297">
    <property type="term" value="P:interstrand cross-link repair"/>
    <property type="evidence" value="ECO:0007669"/>
    <property type="project" value="InterPro"/>
</dbReference>
<dbReference type="PANTHER" id="PTHR13206:SF0">
    <property type="entry name" value="E3 UBIQUITIN-PROTEIN LIGASE FANCL"/>
    <property type="match status" value="1"/>
</dbReference>
<dbReference type="Gene3D" id="3.10.110.10">
    <property type="entry name" value="Ubiquitin Conjugating Enzyme"/>
    <property type="match status" value="1"/>
</dbReference>
<feature type="domain" description="Fanconi anemia complex subunit FancL WD-repeat containing" evidence="1">
    <location>
        <begin position="10"/>
        <end position="95"/>
    </location>
</feature>
<dbReference type="AlphaFoldDB" id="A0A8S3ZP06"/>
<feature type="domain" description="FANCL C-terminal" evidence="2">
    <location>
        <begin position="318"/>
        <end position="381"/>
    </location>
</feature>
<evidence type="ECO:0008006" key="7">
    <source>
        <dbReference type="Google" id="ProtNLM"/>
    </source>
</evidence>
<dbReference type="GO" id="GO:0061630">
    <property type="term" value="F:ubiquitin protein ligase activity"/>
    <property type="evidence" value="ECO:0007669"/>
    <property type="project" value="TreeGrafter"/>
</dbReference>
<feature type="domain" description="FANCL UBC-like" evidence="4">
    <location>
        <begin position="213"/>
        <end position="308"/>
    </location>
</feature>
<dbReference type="Pfam" id="PF18891">
    <property type="entry name" value="FANCL_d3"/>
    <property type="match status" value="1"/>
</dbReference>
<dbReference type="SMART" id="SM01197">
    <property type="entry name" value="FANCL_C"/>
    <property type="match status" value="1"/>
</dbReference>
<organism evidence="5 6">
    <name type="scientific">Candidula unifasciata</name>
    <dbReference type="NCBI Taxonomy" id="100452"/>
    <lineage>
        <taxon>Eukaryota</taxon>
        <taxon>Metazoa</taxon>
        <taxon>Spiralia</taxon>
        <taxon>Lophotrochozoa</taxon>
        <taxon>Mollusca</taxon>
        <taxon>Gastropoda</taxon>
        <taxon>Heterobranchia</taxon>
        <taxon>Euthyneura</taxon>
        <taxon>Panpulmonata</taxon>
        <taxon>Eupulmonata</taxon>
        <taxon>Stylommatophora</taxon>
        <taxon>Helicina</taxon>
        <taxon>Helicoidea</taxon>
        <taxon>Geomitridae</taxon>
        <taxon>Candidula</taxon>
    </lineage>
</organism>
<dbReference type="CDD" id="cd16490">
    <property type="entry name" value="RING-CH-C4HC3_FANCL"/>
    <property type="match status" value="1"/>
</dbReference>
<dbReference type="InterPro" id="IPR043898">
    <property type="entry name" value="FANCL_d2"/>
</dbReference>
<dbReference type="InterPro" id="IPR044037">
    <property type="entry name" value="FANCL_d3"/>
</dbReference>
<dbReference type="InterPro" id="IPR026848">
    <property type="entry name" value="Fancl"/>
</dbReference>
<proteinExistence type="predicted"/>
<dbReference type="Pfam" id="PF09765">
    <property type="entry name" value="FANCL_d1"/>
    <property type="match status" value="1"/>
</dbReference>
<dbReference type="PANTHER" id="PTHR13206">
    <property type="entry name" value="UBIQUITIN LIGASE PROTEIN PHF9 FANCONI ANEMIA GROUP L PROTEIN"/>
    <property type="match status" value="1"/>
</dbReference>
<dbReference type="InterPro" id="IPR013083">
    <property type="entry name" value="Znf_RING/FYVE/PHD"/>
</dbReference>
<sequence>MLPTIACDMSLVEEFPLIIPSITSDGVCKYSGFISICGHSYRICVLVPGSGDLSSSRLECEWNLQHRLCHKTSLIQQRLQKSKNLVAFLKDFALIAETCLKNSSTEPEVWLQHSSHILQQIQELGWENIKNIGEGFSCVELGLHDTVGRWHSMKVIFNKQVSTSRKHLNYNSTQPPLCDTSLPEKFDFHWSEKTRLKHVFQQFEAAVQSHQLFWNIMKEIDSSCWVLDPEHPTFASTYRRIALGPNISLQITVNCRQPTTLPECRFLGSESVIAELREKLNVNLHRWDIDRSLLNNLQEVLDMDFPSPTDTRKEELTVDCGICYCHCLSDQVPEVVCEDRRCAQAFHRSCLYEWLRNLSCKQSFNTLFGECPLCSHPIRVKIPAG</sequence>
<dbReference type="InterPro" id="IPR019162">
    <property type="entry name" value="FancL_WD-rpt_cont_dom"/>
</dbReference>
<keyword evidence="6" id="KW-1185">Reference proteome</keyword>
<gene>
    <name evidence="5" type="ORF">CUNI_LOCUS15063</name>
</gene>
<dbReference type="Pfam" id="PF18890">
    <property type="entry name" value="FANCL_d2"/>
    <property type="match status" value="1"/>
</dbReference>
<evidence type="ECO:0000313" key="6">
    <source>
        <dbReference type="Proteomes" id="UP000678393"/>
    </source>
</evidence>
<evidence type="ECO:0000313" key="5">
    <source>
        <dbReference type="EMBL" id="CAG5129505.1"/>
    </source>
</evidence>
<protein>
    <recommendedName>
        <fullName evidence="7">Fanconi anemia complementation group L</fullName>
    </recommendedName>
</protein>
<dbReference type="OrthoDB" id="10263265at2759"/>
<evidence type="ECO:0000259" key="4">
    <source>
        <dbReference type="Pfam" id="PF18891"/>
    </source>
</evidence>
<dbReference type="InterPro" id="IPR016135">
    <property type="entry name" value="UBQ-conjugating_enzyme/RWD"/>
</dbReference>
<dbReference type="GO" id="GO:0006513">
    <property type="term" value="P:protein monoubiquitination"/>
    <property type="evidence" value="ECO:0007669"/>
    <property type="project" value="TreeGrafter"/>
</dbReference>
<accession>A0A8S3ZP06</accession>
<dbReference type="Pfam" id="PF11793">
    <property type="entry name" value="FANCL_C"/>
    <property type="match status" value="1"/>
</dbReference>
<dbReference type="CDD" id="cd23786">
    <property type="entry name" value="ELF_FANCL"/>
    <property type="match status" value="1"/>
</dbReference>
<feature type="domain" description="FANCL UBC-like" evidence="3">
    <location>
        <begin position="115"/>
        <end position="209"/>
    </location>
</feature>
<dbReference type="Proteomes" id="UP000678393">
    <property type="component" value="Unassembled WGS sequence"/>
</dbReference>
<evidence type="ECO:0000259" key="2">
    <source>
        <dbReference type="Pfam" id="PF11793"/>
    </source>
</evidence>
<dbReference type="SUPFAM" id="SSF57850">
    <property type="entry name" value="RING/U-box"/>
    <property type="match status" value="1"/>
</dbReference>
<dbReference type="InterPro" id="IPR043003">
    <property type="entry name" value="FANCL_d3_sf"/>
</dbReference>
<evidence type="ECO:0000259" key="1">
    <source>
        <dbReference type="Pfam" id="PF09765"/>
    </source>
</evidence>
<dbReference type="EMBL" id="CAJHNH020003535">
    <property type="protein sequence ID" value="CAG5129505.1"/>
    <property type="molecule type" value="Genomic_DNA"/>
</dbReference>